<organism evidence="1 2">
    <name type="scientific">Streptomyces hokutonensis</name>
    <dbReference type="NCBI Taxonomy" id="1306990"/>
    <lineage>
        <taxon>Bacteria</taxon>
        <taxon>Bacillati</taxon>
        <taxon>Actinomycetota</taxon>
        <taxon>Actinomycetes</taxon>
        <taxon>Kitasatosporales</taxon>
        <taxon>Streptomycetaceae</taxon>
        <taxon>Streptomyces</taxon>
    </lineage>
</organism>
<gene>
    <name evidence="1" type="ORF">ACFYNQ_32705</name>
</gene>
<sequence length="169" mass="17911">MTHQTQQPNRHRAAGLRLRRGAALALLPLAVACGGGEDDGEGRRKSAAPSVTAAPEAGVVAPAKVEVIAGLTGCTAEIRIEAEELREGQCRTKQGEYRITTFPEERFKVTWLDTAAVYGGKYLVGTRWVVSARPELLEGFRARLGGTVQELRGVGPAASPSYGPRASAS</sequence>
<comment type="caution">
    <text evidence="1">The sequence shown here is derived from an EMBL/GenBank/DDBJ whole genome shotgun (WGS) entry which is preliminary data.</text>
</comment>
<dbReference type="EMBL" id="JBIAHM010000013">
    <property type="protein sequence ID" value="MFE9603313.1"/>
    <property type="molecule type" value="Genomic_DNA"/>
</dbReference>
<dbReference type="Proteomes" id="UP001601303">
    <property type="component" value="Unassembled WGS sequence"/>
</dbReference>
<accession>A0ABW6MCS9</accession>
<evidence type="ECO:0000313" key="2">
    <source>
        <dbReference type="Proteomes" id="UP001601303"/>
    </source>
</evidence>
<dbReference type="RefSeq" id="WP_388111847.1">
    <property type="nucleotide sequence ID" value="NZ_JBIAHM010000013.1"/>
</dbReference>
<reference evidence="1 2" key="1">
    <citation type="submission" date="2024-10" db="EMBL/GenBank/DDBJ databases">
        <title>The Natural Products Discovery Center: Release of the First 8490 Sequenced Strains for Exploring Actinobacteria Biosynthetic Diversity.</title>
        <authorList>
            <person name="Kalkreuter E."/>
            <person name="Kautsar S.A."/>
            <person name="Yang D."/>
            <person name="Bader C.D."/>
            <person name="Teijaro C.N."/>
            <person name="Fluegel L."/>
            <person name="Davis C.M."/>
            <person name="Simpson J.R."/>
            <person name="Lauterbach L."/>
            <person name="Steele A.D."/>
            <person name="Gui C."/>
            <person name="Meng S."/>
            <person name="Li G."/>
            <person name="Viehrig K."/>
            <person name="Ye F."/>
            <person name="Su P."/>
            <person name="Kiefer A.F."/>
            <person name="Nichols A."/>
            <person name="Cepeda A.J."/>
            <person name="Yan W."/>
            <person name="Fan B."/>
            <person name="Jiang Y."/>
            <person name="Adhikari A."/>
            <person name="Zheng C.-J."/>
            <person name="Schuster L."/>
            <person name="Cowan T.M."/>
            <person name="Smanski M.J."/>
            <person name="Chevrette M.G."/>
            <person name="De Carvalho L.P.S."/>
            <person name="Shen B."/>
        </authorList>
    </citation>
    <scope>NUCLEOTIDE SEQUENCE [LARGE SCALE GENOMIC DNA]</scope>
    <source>
        <strain evidence="1 2">NPDC006488</strain>
    </source>
</reference>
<proteinExistence type="predicted"/>
<evidence type="ECO:0000313" key="1">
    <source>
        <dbReference type="EMBL" id="MFE9603313.1"/>
    </source>
</evidence>
<keyword evidence="2" id="KW-1185">Reference proteome</keyword>
<protein>
    <recommendedName>
        <fullName evidence="3">Lipoprotein</fullName>
    </recommendedName>
</protein>
<evidence type="ECO:0008006" key="3">
    <source>
        <dbReference type="Google" id="ProtNLM"/>
    </source>
</evidence>
<name>A0ABW6MCS9_9ACTN</name>